<evidence type="ECO:0000259" key="2">
    <source>
        <dbReference type="Pfam" id="PF04773"/>
    </source>
</evidence>
<dbReference type="GO" id="GO:0016989">
    <property type="term" value="F:sigma factor antagonist activity"/>
    <property type="evidence" value="ECO:0007669"/>
    <property type="project" value="TreeGrafter"/>
</dbReference>
<dbReference type="Gene3D" id="2.60.120.1440">
    <property type="match status" value="1"/>
</dbReference>
<protein>
    <submittedName>
        <fullName evidence="4">DUF4880 domain-containing protein</fullName>
    </submittedName>
</protein>
<gene>
    <name evidence="4" type="ORF">EJP67_32055</name>
</gene>
<reference evidence="4 5" key="1">
    <citation type="submission" date="2018-12" db="EMBL/GenBank/DDBJ databases">
        <title>The genome sequences of Variovorax guangxiensis DSM 27352.</title>
        <authorList>
            <person name="Gao J."/>
            <person name="Sun J."/>
        </authorList>
    </citation>
    <scope>NUCLEOTIDE SEQUENCE [LARGE SCALE GENOMIC DNA]</scope>
    <source>
        <strain evidence="4 5">DSM 27352</strain>
    </source>
</reference>
<dbReference type="OrthoDB" id="1100567at2"/>
<evidence type="ECO:0000313" key="4">
    <source>
        <dbReference type="EMBL" id="RUR71690.1"/>
    </source>
</evidence>
<dbReference type="EMBL" id="RXFT01000023">
    <property type="protein sequence ID" value="RUR71690.1"/>
    <property type="molecule type" value="Genomic_DNA"/>
</dbReference>
<feature type="domain" description="FecR protein" evidence="2">
    <location>
        <begin position="133"/>
        <end position="229"/>
    </location>
</feature>
<name>A0A433MV38_9BURK</name>
<keyword evidence="1" id="KW-0812">Transmembrane</keyword>
<dbReference type="PIRSF" id="PIRSF018266">
    <property type="entry name" value="FecR"/>
    <property type="match status" value="1"/>
</dbReference>
<dbReference type="PANTHER" id="PTHR30273">
    <property type="entry name" value="PERIPLASMIC SIGNAL SENSOR AND SIGMA FACTOR ACTIVATOR FECR-RELATED"/>
    <property type="match status" value="1"/>
</dbReference>
<dbReference type="Pfam" id="PF16220">
    <property type="entry name" value="DUF4880"/>
    <property type="match status" value="1"/>
</dbReference>
<keyword evidence="1" id="KW-1133">Transmembrane helix</keyword>
<dbReference type="Proteomes" id="UP000281118">
    <property type="component" value="Unassembled WGS sequence"/>
</dbReference>
<dbReference type="AlphaFoldDB" id="A0A433MV38"/>
<dbReference type="Pfam" id="PF04773">
    <property type="entry name" value="FecR"/>
    <property type="match status" value="1"/>
</dbReference>
<feature type="transmembrane region" description="Helical" evidence="1">
    <location>
        <begin position="102"/>
        <end position="123"/>
    </location>
</feature>
<dbReference type="RefSeq" id="WP_126025749.1">
    <property type="nucleotide sequence ID" value="NZ_RXFT01000023.1"/>
</dbReference>
<comment type="caution">
    <text evidence="4">The sequence shown here is derived from an EMBL/GenBank/DDBJ whole genome shotgun (WGS) entry which is preliminary data.</text>
</comment>
<evidence type="ECO:0000256" key="1">
    <source>
        <dbReference type="SAM" id="Phobius"/>
    </source>
</evidence>
<feature type="domain" description="FecR N-terminal" evidence="3">
    <location>
        <begin position="23"/>
        <end position="65"/>
    </location>
</feature>
<dbReference type="InterPro" id="IPR012373">
    <property type="entry name" value="Ferrdict_sens_TM"/>
</dbReference>
<keyword evidence="1" id="KW-0472">Membrane</keyword>
<dbReference type="PANTHER" id="PTHR30273:SF2">
    <property type="entry name" value="PROTEIN FECR"/>
    <property type="match status" value="1"/>
</dbReference>
<evidence type="ECO:0000259" key="3">
    <source>
        <dbReference type="Pfam" id="PF16220"/>
    </source>
</evidence>
<proteinExistence type="predicted"/>
<evidence type="ECO:0000313" key="5">
    <source>
        <dbReference type="Proteomes" id="UP000281118"/>
    </source>
</evidence>
<accession>A0A433MV38</accession>
<dbReference type="InterPro" id="IPR006860">
    <property type="entry name" value="FecR"/>
</dbReference>
<dbReference type="InterPro" id="IPR032623">
    <property type="entry name" value="FecR_N"/>
</dbReference>
<organism evidence="4 5">
    <name type="scientific">Variovorax guangxiensis</name>
    <dbReference type="NCBI Taxonomy" id="1775474"/>
    <lineage>
        <taxon>Bacteria</taxon>
        <taxon>Pseudomonadati</taxon>
        <taxon>Pseudomonadota</taxon>
        <taxon>Betaproteobacteria</taxon>
        <taxon>Burkholderiales</taxon>
        <taxon>Comamonadaceae</taxon>
        <taxon>Variovorax</taxon>
    </lineage>
</organism>
<sequence>MKAAFPSTPLTGDGTATAAELLDQAIAWAVRLGSGSADEKTHDECGAWRAAHPSHEQAWQQVQAVEDTFRQVPRMGEAGGALAHGALQAATRLRAQQGRRRALGVLGVMGLAVTGGMAGLFVWREQPWESRTDYATAVGERKRVTLADGTELNLNTGSEVQVIFSPRRRRIVLRRGELFVRTGADGGSLLGHRAFWVETPHARFEALGTRFGVREQDDQTRLSMTEGRVAIHTTVDAPPVVAQAGDGYIVRGGAAQPPQRIVDRSFEPDAWTDGALVARQMRLDAFIAELARYHATPLLCDADAASLRVSGVFQLSGPDPVGRALEALVRTLPVRLDRGTGGTLTVARR</sequence>